<comment type="caution">
    <text evidence="5">The sequence shown here is derived from an EMBL/GenBank/DDBJ whole genome shotgun (WGS) entry which is preliminary data.</text>
</comment>
<dbReference type="PROSITE" id="PS50887">
    <property type="entry name" value="GGDEF"/>
    <property type="match status" value="1"/>
</dbReference>
<evidence type="ECO:0000313" key="5">
    <source>
        <dbReference type="EMBL" id="TWI10295.1"/>
    </source>
</evidence>
<feature type="transmembrane region" description="Helical" evidence="2">
    <location>
        <begin position="91"/>
        <end position="111"/>
    </location>
</feature>
<dbReference type="NCBIfam" id="TIGR00254">
    <property type="entry name" value="GGDEF"/>
    <property type="match status" value="1"/>
</dbReference>
<dbReference type="Gene3D" id="3.30.450.20">
    <property type="entry name" value="PAS domain"/>
    <property type="match status" value="1"/>
</dbReference>
<dbReference type="PANTHER" id="PTHR44757">
    <property type="entry name" value="DIGUANYLATE CYCLASE DGCP"/>
    <property type="match status" value="1"/>
</dbReference>
<dbReference type="InterPro" id="IPR013767">
    <property type="entry name" value="PAS_fold"/>
</dbReference>
<feature type="domain" description="EAL" evidence="3">
    <location>
        <begin position="578"/>
        <end position="830"/>
    </location>
</feature>
<dbReference type="InterPro" id="IPR000014">
    <property type="entry name" value="PAS"/>
</dbReference>
<dbReference type="AlphaFoldDB" id="A0A562LRN6"/>
<dbReference type="InterPro" id="IPR000160">
    <property type="entry name" value="GGDEF_dom"/>
</dbReference>
<dbReference type="InterPro" id="IPR035965">
    <property type="entry name" value="PAS-like_dom_sf"/>
</dbReference>
<evidence type="ECO:0000259" key="4">
    <source>
        <dbReference type="PROSITE" id="PS50887"/>
    </source>
</evidence>
<dbReference type="CDD" id="cd00130">
    <property type="entry name" value="PAS"/>
    <property type="match status" value="1"/>
</dbReference>
<feature type="transmembrane region" description="Helical" evidence="2">
    <location>
        <begin position="150"/>
        <end position="169"/>
    </location>
</feature>
<dbReference type="InterPro" id="IPR035919">
    <property type="entry name" value="EAL_sf"/>
</dbReference>
<gene>
    <name evidence="5" type="ORF">IP93_01873</name>
</gene>
<dbReference type="SMART" id="SM00267">
    <property type="entry name" value="GGDEF"/>
    <property type="match status" value="1"/>
</dbReference>
<dbReference type="Pfam" id="PF00990">
    <property type="entry name" value="GGDEF"/>
    <property type="match status" value="1"/>
</dbReference>
<dbReference type="CDD" id="cd01948">
    <property type="entry name" value="EAL"/>
    <property type="match status" value="1"/>
</dbReference>
<dbReference type="InterPro" id="IPR001633">
    <property type="entry name" value="EAL_dom"/>
</dbReference>
<accession>A0A562LRN6</accession>
<dbReference type="Proteomes" id="UP000316471">
    <property type="component" value="Unassembled WGS sequence"/>
</dbReference>
<dbReference type="EMBL" id="VLKP01000007">
    <property type="protein sequence ID" value="TWI10295.1"/>
    <property type="molecule type" value="Genomic_DNA"/>
</dbReference>
<dbReference type="SUPFAM" id="SSF55785">
    <property type="entry name" value="PYP-like sensor domain (PAS domain)"/>
    <property type="match status" value="1"/>
</dbReference>
<evidence type="ECO:0000256" key="2">
    <source>
        <dbReference type="SAM" id="Phobius"/>
    </source>
</evidence>
<dbReference type="Gene3D" id="3.20.20.450">
    <property type="entry name" value="EAL domain"/>
    <property type="match status" value="1"/>
</dbReference>
<proteinExistence type="predicted"/>
<dbReference type="InterPro" id="IPR033425">
    <property type="entry name" value="MASE3"/>
</dbReference>
<sequence length="837" mass="91626">MKPTHESGRWVSVPAPLPPYSSRWPYAITVLLLLTAGTLLALGETAAFNVPVPRYAGWHILAETLSISMTLLVAVAAWLRTGGSTGLKLAAAGFLSVAVLDLLHLVTYPGLSEWPHPRELDRALLFWFGARGGVALTFLAMLLPKRWHSFATWFFLPYAAAVAATGLWLLDLVPALYVPGQGLTWIKRASDLAISASYVGLALAVLRHPPQPVRPDVVACGLLVLAAGEALIVLYSAPGNMHNTVIHAYKVLGTAFFAFGILFTQLVRPYRQLQSATRAHADTAGRLAALVLGAPDGILIVDGDGRILAHNNAADQLFRAAPHELSALAIEDLVPSEHRSSHAHHRASQRASHRTRKMSPVPTLQAVRRNGSRFYADISLSPMVWDGERCTAAFIRDVSPRVEHMLHTDWLASHDELTRLPNRGALRREIEARLAAAQPGAVFMLDLDKLTRINNALGREMGDRLLCATSERLRDNARPGEYVARYAGDRFVLILQQVDAGLERCRELLALFREPFVLQPDLQVQVSATGGYCRLGEPAENGSQVLQHCEIAVAAAKGLGQRIVVEFNPALHTRSQRWLELASRMPKALEQGEFRLVYQPRMNLADGRTAGFEALLRWQSADGNIGPAEFIPVAEDTGFIVELGRWALRQAIDQMARWDSQSMSVSQVAVNLSVRQLADASLPDFLRDCLAVHRLSANRIELEITETAAMENLDWALPRLVQFDEIGVALALDDFGTGYSSLAYLQALPCSTLKIDIAFVRRLGTPSGDALVRAILAMARSLDKVTVAEGVETSLQHDWLREHGCDQGQGYLFARPLEAGEVGAFLIDQPAPLPTPT</sequence>
<feature type="transmembrane region" description="Helical" evidence="2">
    <location>
        <begin position="123"/>
        <end position="143"/>
    </location>
</feature>
<dbReference type="GO" id="GO:0006355">
    <property type="term" value="P:regulation of DNA-templated transcription"/>
    <property type="evidence" value="ECO:0007669"/>
    <property type="project" value="InterPro"/>
</dbReference>
<keyword evidence="2" id="KW-0812">Transmembrane</keyword>
<feature type="domain" description="GGDEF" evidence="4">
    <location>
        <begin position="438"/>
        <end position="569"/>
    </location>
</feature>
<dbReference type="Pfam" id="PF00989">
    <property type="entry name" value="PAS"/>
    <property type="match status" value="1"/>
</dbReference>
<evidence type="ECO:0000256" key="1">
    <source>
        <dbReference type="SAM" id="MobiDB-lite"/>
    </source>
</evidence>
<protein>
    <submittedName>
        <fullName evidence="5">PAS domain S-box-containing protein/diguanylate cyclase (GGDEF)-like protein</fullName>
    </submittedName>
</protein>
<dbReference type="Pfam" id="PF17159">
    <property type="entry name" value="MASE3"/>
    <property type="match status" value="1"/>
</dbReference>
<organism evidence="5 6">
    <name type="scientific">Aerolutibacter ruishenii</name>
    <dbReference type="NCBI Taxonomy" id="686800"/>
    <lineage>
        <taxon>Bacteria</taxon>
        <taxon>Pseudomonadati</taxon>
        <taxon>Pseudomonadota</taxon>
        <taxon>Gammaproteobacteria</taxon>
        <taxon>Lysobacterales</taxon>
        <taxon>Lysobacteraceae</taxon>
        <taxon>Aerolutibacter</taxon>
    </lineage>
</organism>
<feature type="region of interest" description="Disordered" evidence="1">
    <location>
        <begin position="338"/>
        <end position="359"/>
    </location>
</feature>
<feature type="compositionally biased region" description="Basic residues" evidence="1">
    <location>
        <begin position="341"/>
        <end position="357"/>
    </location>
</feature>
<dbReference type="PANTHER" id="PTHR44757:SF2">
    <property type="entry name" value="BIOFILM ARCHITECTURE MAINTENANCE PROTEIN MBAA"/>
    <property type="match status" value="1"/>
</dbReference>
<evidence type="ECO:0000313" key="6">
    <source>
        <dbReference type="Proteomes" id="UP000316471"/>
    </source>
</evidence>
<dbReference type="PROSITE" id="PS50883">
    <property type="entry name" value="EAL"/>
    <property type="match status" value="1"/>
</dbReference>
<name>A0A562LRN6_9GAMM</name>
<dbReference type="SMART" id="SM00091">
    <property type="entry name" value="PAS"/>
    <property type="match status" value="1"/>
</dbReference>
<dbReference type="Pfam" id="PF00563">
    <property type="entry name" value="EAL"/>
    <property type="match status" value="1"/>
</dbReference>
<feature type="transmembrane region" description="Helical" evidence="2">
    <location>
        <begin position="55"/>
        <end position="79"/>
    </location>
</feature>
<dbReference type="InterPro" id="IPR029787">
    <property type="entry name" value="Nucleotide_cyclase"/>
</dbReference>
<dbReference type="SUPFAM" id="SSF141868">
    <property type="entry name" value="EAL domain-like"/>
    <property type="match status" value="1"/>
</dbReference>
<feature type="transmembrane region" description="Helical" evidence="2">
    <location>
        <begin position="249"/>
        <end position="267"/>
    </location>
</feature>
<reference evidence="5 6" key="1">
    <citation type="journal article" date="2015" name="Stand. Genomic Sci.">
        <title>Genomic Encyclopedia of Bacterial and Archaeal Type Strains, Phase III: the genomes of soil and plant-associated and newly described type strains.</title>
        <authorList>
            <person name="Whitman W.B."/>
            <person name="Woyke T."/>
            <person name="Klenk H.P."/>
            <person name="Zhou Y."/>
            <person name="Lilburn T.G."/>
            <person name="Beck B.J."/>
            <person name="De Vos P."/>
            <person name="Vandamme P."/>
            <person name="Eisen J.A."/>
            <person name="Garrity G."/>
            <person name="Hugenholtz P."/>
            <person name="Kyrpides N.C."/>
        </authorList>
    </citation>
    <scope>NUCLEOTIDE SEQUENCE [LARGE SCALE GENOMIC DNA]</scope>
    <source>
        <strain evidence="5 6">CGMCC 1.10136</strain>
    </source>
</reference>
<keyword evidence="2" id="KW-1133">Transmembrane helix</keyword>
<feature type="transmembrane region" description="Helical" evidence="2">
    <location>
        <begin position="24"/>
        <end position="43"/>
    </location>
</feature>
<evidence type="ECO:0000259" key="3">
    <source>
        <dbReference type="PROSITE" id="PS50883"/>
    </source>
</evidence>
<dbReference type="InterPro" id="IPR052155">
    <property type="entry name" value="Biofilm_reg_signaling"/>
</dbReference>
<dbReference type="SMART" id="SM00052">
    <property type="entry name" value="EAL"/>
    <property type="match status" value="1"/>
</dbReference>
<dbReference type="Gene3D" id="3.30.70.270">
    <property type="match status" value="1"/>
</dbReference>
<dbReference type="SUPFAM" id="SSF55073">
    <property type="entry name" value="Nucleotide cyclase"/>
    <property type="match status" value="1"/>
</dbReference>
<keyword evidence="2" id="KW-0472">Membrane</keyword>
<feature type="transmembrane region" description="Helical" evidence="2">
    <location>
        <begin position="218"/>
        <end position="237"/>
    </location>
</feature>
<dbReference type="InterPro" id="IPR043128">
    <property type="entry name" value="Rev_trsase/Diguanyl_cyclase"/>
</dbReference>
<dbReference type="CDD" id="cd01949">
    <property type="entry name" value="GGDEF"/>
    <property type="match status" value="1"/>
</dbReference>
<dbReference type="NCBIfam" id="TIGR00229">
    <property type="entry name" value="sensory_box"/>
    <property type="match status" value="1"/>
</dbReference>
<keyword evidence="6" id="KW-1185">Reference proteome</keyword>